<dbReference type="SUPFAM" id="SSF52266">
    <property type="entry name" value="SGNH hydrolase"/>
    <property type="match status" value="1"/>
</dbReference>
<gene>
    <name evidence="2" type="ORF">DK419_04255</name>
</gene>
<feature type="domain" description="SGNH hydrolase-type esterase" evidence="1">
    <location>
        <begin position="63"/>
        <end position="265"/>
    </location>
</feature>
<evidence type="ECO:0000313" key="3">
    <source>
        <dbReference type="Proteomes" id="UP000245444"/>
    </source>
</evidence>
<evidence type="ECO:0000259" key="1">
    <source>
        <dbReference type="Pfam" id="PF13472"/>
    </source>
</evidence>
<name>A0A2U8WJF8_9HYPH</name>
<protein>
    <recommendedName>
        <fullName evidence="1">SGNH hydrolase-type esterase domain-containing protein</fullName>
    </recommendedName>
</protein>
<dbReference type="Gene3D" id="3.40.50.1110">
    <property type="entry name" value="SGNH hydrolase"/>
    <property type="match status" value="1"/>
</dbReference>
<keyword evidence="3" id="KW-1185">Reference proteome</keyword>
<dbReference type="CDD" id="cd00229">
    <property type="entry name" value="SGNH_hydrolase"/>
    <property type="match status" value="1"/>
</dbReference>
<dbReference type="AlphaFoldDB" id="A0A2U8WJF8"/>
<evidence type="ECO:0000313" key="2">
    <source>
        <dbReference type="EMBL" id="AWN45631.1"/>
    </source>
</evidence>
<sequence>MSRCIRLREHAPRKNTTIKPDPSYLNTCDNTILSQDYIIRTDINGFIIGSLDDEEANRPIIYLGDSVVENMFVDEDERATVCISRYLRDAGHSVPVRNAGVTGATTLDLYQLLVAKCLPLRPRGIILTSGMMDIVRMSSGKSFWEGLIEPADALDCPNILGEAESYDGLNATRNSILQLFHSTCTQFNIPFLLTTWGFTPRMRTCAGVKTLGSDYCDWLGRALQINDATRHIAEQNGIYFVDLAEQMQDKDIFYYDGLHPNGRGCKKIGDLIGPELSKILDSKLWF</sequence>
<reference evidence="2 3" key="1">
    <citation type="submission" date="2018-05" db="EMBL/GenBank/DDBJ databases">
        <title>Complete Genome Sequence of Methylobacterium sp. 17Sr1-28.</title>
        <authorList>
            <person name="Srinivasan S."/>
        </authorList>
    </citation>
    <scope>NUCLEOTIDE SEQUENCE [LARGE SCALE GENOMIC DNA]</scope>
    <source>
        <strain evidence="2 3">17Sr1-28</strain>
    </source>
</reference>
<organism evidence="2 3">
    <name type="scientific">Methylobacterium terrae</name>
    <dbReference type="NCBI Taxonomy" id="2202827"/>
    <lineage>
        <taxon>Bacteria</taxon>
        <taxon>Pseudomonadati</taxon>
        <taxon>Pseudomonadota</taxon>
        <taxon>Alphaproteobacteria</taxon>
        <taxon>Hyphomicrobiales</taxon>
        <taxon>Methylobacteriaceae</taxon>
        <taxon>Methylobacterium</taxon>
    </lineage>
</organism>
<dbReference type="GO" id="GO:0016788">
    <property type="term" value="F:hydrolase activity, acting on ester bonds"/>
    <property type="evidence" value="ECO:0007669"/>
    <property type="project" value="UniProtKB-ARBA"/>
</dbReference>
<dbReference type="Pfam" id="PF13472">
    <property type="entry name" value="Lipase_GDSL_2"/>
    <property type="match status" value="1"/>
</dbReference>
<dbReference type="InterPro" id="IPR013830">
    <property type="entry name" value="SGNH_hydro"/>
</dbReference>
<accession>A0A2U8WJF8</accession>
<dbReference type="EMBL" id="CP029553">
    <property type="protein sequence ID" value="AWN45631.1"/>
    <property type="molecule type" value="Genomic_DNA"/>
</dbReference>
<proteinExistence type="predicted"/>
<dbReference type="InterPro" id="IPR036514">
    <property type="entry name" value="SGNH_hydro_sf"/>
</dbReference>
<dbReference type="OrthoDB" id="5145192at2"/>
<dbReference type="KEGG" id="mtea:DK419_04255"/>
<dbReference type="Proteomes" id="UP000245444">
    <property type="component" value="Chromosome"/>
</dbReference>